<keyword evidence="2" id="KW-1185">Reference proteome</keyword>
<gene>
    <name evidence="1" type="ORF">GCM10022389_16500</name>
</gene>
<comment type="caution">
    <text evidence="1">The sequence shown here is derived from an EMBL/GenBank/DDBJ whole genome shotgun (WGS) entry which is preliminary data.</text>
</comment>
<protein>
    <submittedName>
        <fullName evidence="1">Uncharacterized protein</fullName>
    </submittedName>
</protein>
<dbReference type="Proteomes" id="UP001500367">
    <property type="component" value="Unassembled WGS sequence"/>
</dbReference>
<evidence type="ECO:0000313" key="1">
    <source>
        <dbReference type="EMBL" id="GAA4071969.1"/>
    </source>
</evidence>
<accession>A0ABP7VQP6</accession>
<dbReference type="EMBL" id="BAABCT010000004">
    <property type="protein sequence ID" value="GAA4071969.1"/>
    <property type="molecule type" value="Genomic_DNA"/>
</dbReference>
<evidence type="ECO:0000313" key="2">
    <source>
        <dbReference type="Proteomes" id="UP001500367"/>
    </source>
</evidence>
<reference evidence="2" key="1">
    <citation type="journal article" date="2019" name="Int. J. Syst. Evol. Microbiol.">
        <title>The Global Catalogue of Microorganisms (GCM) 10K type strain sequencing project: providing services to taxonomists for standard genome sequencing and annotation.</title>
        <authorList>
            <consortium name="The Broad Institute Genomics Platform"/>
            <consortium name="The Broad Institute Genome Sequencing Center for Infectious Disease"/>
            <person name="Wu L."/>
            <person name="Ma J."/>
        </authorList>
    </citation>
    <scope>NUCLEOTIDE SEQUENCE [LARGE SCALE GENOMIC DNA]</scope>
    <source>
        <strain evidence="2">JCM 17069</strain>
    </source>
</reference>
<sequence>MNVTLARPQVSIPVNVGAVGTAEHSTVVFCGRELVQVGSVVSVTLIVTEA</sequence>
<name>A0ABP7VQP6_9FLAO</name>
<proteinExistence type="predicted"/>
<organism evidence="1 2">
    <name type="scientific">Flavobacterium cheonanense</name>
    <dbReference type="NCBI Taxonomy" id="706183"/>
    <lineage>
        <taxon>Bacteria</taxon>
        <taxon>Pseudomonadati</taxon>
        <taxon>Bacteroidota</taxon>
        <taxon>Flavobacteriia</taxon>
        <taxon>Flavobacteriales</taxon>
        <taxon>Flavobacteriaceae</taxon>
        <taxon>Flavobacterium</taxon>
    </lineage>
</organism>